<keyword evidence="1" id="KW-0210">Decarboxylase</keyword>
<organism evidence="6 7">
    <name type="scientific">Corallococcus macrosporus DSM 14697</name>
    <dbReference type="NCBI Taxonomy" id="1189310"/>
    <lineage>
        <taxon>Bacteria</taxon>
        <taxon>Pseudomonadati</taxon>
        <taxon>Myxococcota</taxon>
        <taxon>Myxococcia</taxon>
        <taxon>Myxococcales</taxon>
        <taxon>Cystobacterineae</taxon>
        <taxon>Myxococcaceae</taxon>
        <taxon>Corallococcus</taxon>
    </lineage>
</organism>
<name>A0A250K435_9BACT</name>
<accession>A0A250K435</accession>
<evidence type="ECO:0000256" key="3">
    <source>
        <dbReference type="ARBA" id="ARBA00023239"/>
    </source>
</evidence>
<dbReference type="InterPro" id="IPR003817">
    <property type="entry name" value="PS_Dcarbxylase"/>
</dbReference>
<keyword evidence="7" id="KW-1185">Reference proteome</keyword>
<evidence type="ECO:0000256" key="4">
    <source>
        <dbReference type="ARBA" id="ARBA00023317"/>
    </source>
</evidence>
<evidence type="ECO:0000256" key="1">
    <source>
        <dbReference type="ARBA" id="ARBA00022793"/>
    </source>
</evidence>
<dbReference type="PANTHER" id="PTHR10067">
    <property type="entry name" value="PHOSPHATIDYLSERINE DECARBOXYLASE"/>
    <property type="match status" value="1"/>
</dbReference>
<protein>
    <submittedName>
        <fullName evidence="6">Phosphatidylserine decarboxylase</fullName>
    </submittedName>
</protein>
<proteinExistence type="predicted"/>
<dbReference type="PANTHER" id="PTHR10067:SF9">
    <property type="entry name" value="PHOSPHATIDYLSERINE DECARBOXYLASE FAMILY PROTEIN (AFU_ORTHOLOGUE AFUA_7G01730)"/>
    <property type="match status" value="1"/>
</dbReference>
<dbReference type="Pfam" id="PF02666">
    <property type="entry name" value="PS_Dcarbxylase"/>
    <property type="match status" value="1"/>
</dbReference>
<evidence type="ECO:0000313" key="6">
    <source>
        <dbReference type="EMBL" id="ATB50361.1"/>
    </source>
</evidence>
<dbReference type="Pfam" id="PF12588">
    <property type="entry name" value="PSDC"/>
    <property type="match status" value="1"/>
</dbReference>
<dbReference type="EMBL" id="CP022203">
    <property type="protein sequence ID" value="ATB50361.1"/>
    <property type="molecule type" value="Genomic_DNA"/>
</dbReference>
<evidence type="ECO:0000256" key="2">
    <source>
        <dbReference type="ARBA" id="ARBA00023145"/>
    </source>
</evidence>
<dbReference type="RefSeq" id="WP_095960593.1">
    <property type="nucleotide sequence ID" value="NZ_CP022203.1"/>
</dbReference>
<dbReference type="KEGG" id="mmas:MYMAC_006016"/>
<gene>
    <name evidence="6" type="ORF">MYMAC_006016</name>
</gene>
<keyword evidence="3" id="KW-0456">Lyase</keyword>
<feature type="domain" description="L-tryptophan decarboxylase PsiD-like" evidence="5">
    <location>
        <begin position="49"/>
        <end position="176"/>
    </location>
</feature>
<keyword evidence="2" id="KW-0865">Zymogen</keyword>
<reference evidence="6 7" key="1">
    <citation type="submission" date="2017-06" db="EMBL/GenBank/DDBJ databases">
        <title>Sequencing and comparative analysis of myxobacterial genomes.</title>
        <authorList>
            <person name="Rupp O."/>
            <person name="Goesmann A."/>
            <person name="Sogaard-Andersen L."/>
        </authorList>
    </citation>
    <scope>NUCLEOTIDE SEQUENCE [LARGE SCALE GENOMIC DNA]</scope>
    <source>
        <strain evidence="6 7">DSM 14697</strain>
    </source>
</reference>
<dbReference type="Proteomes" id="UP000217343">
    <property type="component" value="Chromosome"/>
</dbReference>
<sequence length="420" mass="46862">MYLRLDARYRNLFGYRAGYLPRDRRHLQAWHQELKAQLRARATGRVRSEAVRKLTELIDTNAIIRMYVNSMIAQVPAAYRVVENTAELLAALDVITVTAPLYNADPHKRNAFPMSSLFAYMMMTPAGEAVFRNDEFNRALKDILQEWCQYLDSAESAHVLNEGEDGWLSQFAYQDMKLYEFIFDRSAPCWGWKSYNDFFHREIRKEARPIAAPSDPKVIVSANDGSIVSIARGVQRTDTFWLKGEPYSLFDMLDRSEFADRFVGGYVFQSFLSGANYHRWHSPIDGVVRDARVVNGLMFSDAEAMGADPTAGTYSEVYDACVNTRGLIFIESPNPKIGMVCVIPIGITEISSVTINVKPGDKLAKGDELGYFSYGGSSMCLVFQPGAIDHFTVPAPATPPGGDPSTGPAILVNAQIAVSN</sequence>
<dbReference type="InterPro" id="IPR022237">
    <property type="entry name" value="PsiD-like"/>
</dbReference>
<dbReference type="AlphaFoldDB" id="A0A250K435"/>
<evidence type="ECO:0000313" key="7">
    <source>
        <dbReference type="Proteomes" id="UP000217343"/>
    </source>
</evidence>
<keyword evidence="4" id="KW-0670">Pyruvate</keyword>
<dbReference type="GO" id="GO:0006646">
    <property type="term" value="P:phosphatidylethanolamine biosynthetic process"/>
    <property type="evidence" value="ECO:0007669"/>
    <property type="project" value="TreeGrafter"/>
</dbReference>
<evidence type="ECO:0000259" key="5">
    <source>
        <dbReference type="Pfam" id="PF12588"/>
    </source>
</evidence>
<dbReference type="GO" id="GO:0004609">
    <property type="term" value="F:phosphatidylserine decarboxylase activity"/>
    <property type="evidence" value="ECO:0007669"/>
    <property type="project" value="InterPro"/>
</dbReference>
<dbReference type="OrthoDB" id="9802030at2"/>